<dbReference type="Pfam" id="PF00990">
    <property type="entry name" value="GGDEF"/>
    <property type="match status" value="1"/>
</dbReference>
<keyword evidence="1" id="KW-0812">Transmembrane</keyword>
<dbReference type="Gene3D" id="3.30.70.270">
    <property type="match status" value="1"/>
</dbReference>
<dbReference type="EMBL" id="LR721751">
    <property type="protein sequence ID" value="VVV05571.1"/>
    <property type="molecule type" value="Genomic_DNA"/>
</dbReference>
<dbReference type="InterPro" id="IPR035919">
    <property type="entry name" value="EAL_sf"/>
</dbReference>
<dbReference type="InterPro" id="IPR001633">
    <property type="entry name" value="EAL_dom"/>
</dbReference>
<dbReference type="InterPro" id="IPR050706">
    <property type="entry name" value="Cyclic-di-GMP_PDE-like"/>
</dbReference>
<evidence type="ECO:0000259" key="3">
    <source>
        <dbReference type="PROSITE" id="PS50887"/>
    </source>
</evidence>
<keyword evidence="1" id="KW-1133">Transmembrane helix</keyword>
<dbReference type="InterPro" id="IPR043128">
    <property type="entry name" value="Rev_trsase/Diguanyl_cyclase"/>
</dbReference>
<evidence type="ECO:0000259" key="2">
    <source>
        <dbReference type="PROSITE" id="PS50883"/>
    </source>
</evidence>
<dbReference type="PROSITE" id="PS50887">
    <property type="entry name" value="GGDEF"/>
    <property type="match status" value="1"/>
</dbReference>
<dbReference type="CDD" id="cd01948">
    <property type="entry name" value="EAL"/>
    <property type="match status" value="1"/>
</dbReference>
<proteinExistence type="predicted"/>
<reference evidence="4" key="1">
    <citation type="submission" date="2019-09" db="EMBL/GenBank/DDBJ databases">
        <authorList>
            <person name="Hjerde E."/>
        </authorList>
    </citation>
    <scope>NUCLEOTIDE SEQUENCE</scope>
    <source>
        <strain evidence="4">06/09/160</strain>
    </source>
</reference>
<accession>A0A5Q4ZXL7</accession>
<keyword evidence="1" id="KW-0472">Membrane</keyword>
<dbReference type="AlphaFoldDB" id="A0A5Q4ZXL7"/>
<evidence type="ECO:0000313" key="4">
    <source>
        <dbReference type="EMBL" id="VVV05571.1"/>
    </source>
</evidence>
<feature type="transmembrane region" description="Helical" evidence="1">
    <location>
        <begin position="38"/>
        <end position="61"/>
    </location>
</feature>
<dbReference type="Pfam" id="PF00563">
    <property type="entry name" value="EAL"/>
    <property type="match status" value="1"/>
</dbReference>
<organism evidence="4">
    <name type="scientific">Aliivibrio wodanis</name>
    <dbReference type="NCBI Taxonomy" id="80852"/>
    <lineage>
        <taxon>Bacteria</taxon>
        <taxon>Pseudomonadati</taxon>
        <taxon>Pseudomonadota</taxon>
        <taxon>Gammaproteobacteria</taxon>
        <taxon>Vibrionales</taxon>
        <taxon>Vibrionaceae</taxon>
        <taxon>Aliivibrio</taxon>
    </lineage>
</organism>
<protein>
    <submittedName>
        <fullName evidence="4">Putative signaling protein</fullName>
    </submittedName>
</protein>
<dbReference type="PANTHER" id="PTHR33121:SF79">
    <property type="entry name" value="CYCLIC DI-GMP PHOSPHODIESTERASE PDED-RELATED"/>
    <property type="match status" value="1"/>
</dbReference>
<feature type="domain" description="GGDEF" evidence="3">
    <location>
        <begin position="131"/>
        <end position="262"/>
    </location>
</feature>
<sequence>MDVKIIFFLLLIFYTITFTYSFKFITMSRNYKSQRVKILSIYIFLIFGLYLFSIEGAYFSYSISEASSLIIFILFTVSAQILFINFWISNKLSSKSILSGKEKNNGKARLLNTSRSFNYYKIIDNKIKLGIPFSVIKLKINNHKKLIDASSSKTFGKLVSYSVLVLKKSLSNNHIELFCEGPEMVLVSYSTDQNEIKKLADTIYELVTTPILMEDKHYLLQPIMGCVIFSEEIKTTSEIIKRVDIACYKAKKLGIPIDFYRSTYTKSIHEEVEILNKLIYAIPNNEFELFYQPIVNSTDKSVHGYEALIRWPQKDGSMIPPDKFICIAEENNYIKRITQWVVNQVACDLAQFKREGLHPQVHINISALDLHDDDLYKQLFELVTSNKLIPSDVILEVTESALMSDIDIAYLMLSKLSELGFYISIDDFGTGFSSLSLLRVLSFNQIKIDQSFIRNMAIGNSDYAIVASTIYLAHSLGCNVVAEGVESEDFFIELKGLGCDYIQGYVINKPQNFVEIVHWSLKQIERDKLNSVA</sequence>
<evidence type="ECO:0000256" key="1">
    <source>
        <dbReference type="SAM" id="Phobius"/>
    </source>
</evidence>
<feature type="domain" description="EAL" evidence="2">
    <location>
        <begin position="271"/>
        <end position="524"/>
    </location>
</feature>
<dbReference type="PANTHER" id="PTHR33121">
    <property type="entry name" value="CYCLIC DI-GMP PHOSPHODIESTERASE PDEF"/>
    <property type="match status" value="1"/>
</dbReference>
<dbReference type="InterPro" id="IPR029787">
    <property type="entry name" value="Nucleotide_cyclase"/>
</dbReference>
<name>A0A5Q4ZXL7_9GAMM</name>
<dbReference type="InterPro" id="IPR000160">
    <property type="entry name" value="GGDEF_dom"/>
</dbReference>
<feature type="transmembrane region" description="Helical" evidence="1">
    <location>
        <begin position="67"/>
        <end position="88"/>
    </location>
</feature>
<dbReference type="Gene3D" id="3.20.20.450">
    <property type="entry name" value="EAL domain"/>
    <property type="match status" value="1"/>
</dbReference>
<dbReference type="SUPFAM" id="SSF55073">
    <property type="entry name" value="Nucleotide cyclase"/>
    <property type="match status" value="1"/>
</dbReference>
<feature type="transmembrane region" description="Helical" evidence="1">
    <location>
        <begin position="6"/>
        <end position="26"/>
    </location>
</feature>
<gene>
    <name evidence="4" type="ORF">AW0309160_03051</name>
</gene>
<dbReference type="SMART" id="SM00052">
    <property type="entry name" value="EAL"/>
    <property type="match status" value="1"/>
</dbReference>
<dbReference type="PROSITE" id="PS50883">
    <property type="entry name" value="EAL"/>
    <property type="match status" value="1"/>
</dbReference>
<dbReference type="SUPFAM" id="SSF141868">
    <property type="entry name" value="EAL domain-like"/>
    <property type="match status" value="1"/>
</dbReference>
<dbReference type="GO" id="GO:0071111">
    <property type="term" value="F:cyclic-guanylate-specific phosphodiesterase activity"/>
    <property type="evidence" value="ECO:0007669"/>
    <property type="project" value="InterPro"/>
</dbReference>